<accession>A0A8J7U7X9</accession>
<dbReference type="InterPro" id="IPR006750">
    <property type="entry name" value="YdcZ"/>
</dbReference>
<keyword evidence="3" id="KW-1185">Reference proteome</keyword>
<dbReference type="Proteomes" id="UP000664417">
    <property type="component" value="Unassembled WGS sequence"/>
</dbReference>
<dbReference type="AlphaFoldDB" id="A0A8J7U7X9"/>
<protein>
    <submittedName>
        <fullName evidence="2">DMT family transporter</fullName>
    </submittedName>
</protein>
<dbReference type="GO" id="GO:0005886">
    <property type="term" value="C:plasma membrane"/>
    <property type="evidence" value="ECO:0007669"/>
    <property type="project" value="TreeGrafter"/>
</dbReference>
<name>A0A8J7U7X9_9BACT</name>
<feature type="transmembrane region" description="Helical" evidence="1">
    <location>
        <begin position="96"/>
        <end position="116"/>
    </location>
</feature>
<feature type="transmembrane region" description="Helical" evidence="1">
    <location>
        <begin position="34"/>
        <end position="58"/>
    </location>
</feature>
<comment type="caution">
    <text evidence="2">The sequence shown here is derived from an EMBL/GenBank/DDBJ whole genome shotgun (WGS) entry which is preliminary data.</text>
</comment>
<sequence length="147" mass="15454">MSWKISLMVLLTGTLIPIQAGVNGALARKTGSPMFAATVSFLIGTVFLLAIIPMVSGAIPKMADVRETPWWVWSGGLVGAAYVVLVIMAVQKVGASTLIVFVVAGQMIASLIIDHYGLIGFPQVEITVKRMAGALLLIGGVLMIRSS</sequence>
<keyword evidence="1" id="KW-1133">Transmembrane helix</keyword>
<dbReference type="PANTHER" id="PTHR34821:SF2">
    <property type="entry name" value="INNER MEMBRANE PROTEIN YDCZ"/>
    <property type="match status" value="1"/>
</dbReference>
<dbReference type="EMBL" id="JAFREP010000028">
    <property type="protein sequence ID" value="MBO1321876.1"/>
    <property type="molecule type" value="Genomic_DNA"/>
</dbReference>
<dbReference type="Pfam" id="PF04657">
    <property type="entry name" value="DMT_YdcZ"/>
    <property type="match status" value="1"/>
</dbReference>
<reference evidence="2" key="1">
    <citation type="submission" date="2021-03" db="EMBL/GenBank/DDBJ databases">
        <authorList>
            <person name="Wang G."/>
        </authorList>
    </citation>
    <scope>NUCLEOTIDE SEQUENCE</scope>
    <source>
        <strain evidence="2">KCTC 12899</strain>
    </source>
</reference>
<feature type="transmembrane region" description="Helical" evidence="1">
    <location>
        <begin position="70"/>
        <end position="90"/>
    </location>
</feature>
<dbReference type="RefSeq" id="WP_207861849.1">
    <property type="nucleotide sequence ID" value="NZ_JAFREP010000028.1"/>
</dbReference>
<organism evidence="2 3">
    <name type="scientific">Acanthopleuribacter pedis</name>
    <dbReference type="NCBI Taxonomy" id="442870"/>
    <lineage>
        <taxon>Bacteria</taxon>
        <taxon>Pseudomonadati</taxon>
        <taxon>Acidobacteriota</taxon>
        <taxon>Holophagae</taxon>
        <taxon>Acanthopleuribacterales</taxon>
        <taxon>Acanthopleuribacteraceae</taxon>
        <taxon>Acanthopleuribacter</taxon>
    </lineage>
</organism>
<dbReference type="PANTHER" id="PTHR34821">
    <property type="entry name" value="INNER MEMBRANE PROTEIN YDCZ"/>
    <property type="match status" value="1"/>
</dbReference>
<keyword evidence="1" id="KW-0812">Transmembrane</keyword>
<proteinExistence type="predicted"/>
<evidence type="ECO:0000313" key="3">
    <source>
        <dbReference type="Proteomes" id="UP000664417"/>
    </source>
</evidence>
<evidence type="ECO:0000313" key="2">
    <source>
        <dbReference type="EMBL" id="MBO1321876.1"/>
    </source>
</evidence>
<keyword evidence="1" id="KW-0472">Membrane</keyword>
<gene>
    <name evidence="2" type="ORF">J3U88_25575</name>
</gene>
<evidence type="ECO:0000256" key="1">
    <source>
        <dbReference type="SAM" id="Phobius"/>
    </source>
</evidence>